<feature type="compositionally biased region" description="Polar residues" evidence="1">
    <location>
        <begin position="254"/>
        <end position="263"/>
    </location>
</feature>
<dbReference type="EMBL" id="JASNWA010000004">
    <property type="protein sequence ID" value="KAK3177054.1"/>
    <property type="molecule type" value="Genomic_DNA"/>
</dbReference>
<dbReference type="Proteomes" id="UP001276659">
    <property type="component" value="Unassembled WGS sequence"/>
</dbReference>
<dbReference type="AlphaFoldDB" id="A0AAD9ZI12"/>
<gene>
    <name evidence="2" type="ORF">OEA41_008380</name>
</gene>
<name>A0AAD9ZI12_9LECA</name>
<sequence>MDPSSSPAMKFMCRIKSIDHHSVVDWAREEAYRMGEIGFTTNFPNTSDIFRPRNIDLNAQLEPAEDESAVVKAAQTLHNKISKMKQRKATVDSNPTLLINAYDWVDDKLLAAGRRRREKDYRRLRARVVELYELEYPPPRPNYVDVLVKPRPAMGSDLVHVNLPLKTSVADAYKLLEGAMKIESCLRDPFQPKMEVEDEGGVWKYQLVVWGFTRLINKKSTRLETNSDYRRMIELITKEGSQSPLAVLTHETATRPTTESTVSDSKDDKAKPEGAASGNNDHEESKEAEDTDDGTYPEPLDEDGNPYFVPVIEEDWSRVYKAYNKKYEGTMDVDG</sequence>
<proteinExistence type="predicted"/>
<feature type="region of interest" description="Disordered" evidence="1">
    <location>
        <begin position="244"/>
        <end position="307"/>
    </location>
</feature>
<evidence type="ECO:0000313" key="3">
    <source>
        <dbReference type="Proteomes" id="UP001276659"/>
    </source>
</evidence>
<comment type="caution">
    <text evidence="2">The sequence shown here is derived from an EMBL/GenBank/DDBJ whole genome shotgun (WGS) entry which is preliminary data.</text>
</comment>
<accession>A0AAD9ZI12</accession>
<evidence type="ECO:0000313" key="2">
    <source>
        <dbReference type="EMBL" id="KAK3177054.1"/>
    </source>
</evidence>
<reference evidence="2" key="1">
    <citation type="submission" date="2022-11" db="EMBL/GenBank/DDBJ databases">
        <title>Chromosomal genome sequence assembly and mating type (MAT) locus characterization of the leprose asexual lichenized fungus Lepraria neglecta (Nyl.) Erichsen.</title>
        <authorList>
            <person name="Allen J.L."/>
            <person name="Pfeffer B."/>
        </authorList>
    </citation>
    <scope>NUCLEOTIDE SEQUENCE</scope>
    <source>
        <strain evidence="2">Allen 5258</strain>
    </source>
</reference>
<protein>
    <submittedName>
        <fullName evidence="2">Uncharacterized protein</fullName>
    </submittedName>
</protein>
<organism evidence="2 3">
    <name type="scientific">Lepraria neglecta</name>
    <dbReference type="NCBI Taxonomy" id="209136"/>
    <lineage>
        <taxon>Eukaryota</taxon>
        <taxon>Fungi</taxon>
        <taxon>Dikarya</taxon>
        <taxon>Ascomycota</taxon>
        <taxon>Pezizomycotina</taxon>
        <taxon>Lecanoromycetes</taxon>
        <taxon>OSLEUM clade</taxon>
        <taxon>Lecanoromycetidae</taxon>
        <taxon>Lecanorales</taxon>
        <taxon>Lecanorineae</taxon>
        <taxon>Stereocaulaceae</taxon>
        <taxon>Lepraria</taxon>
    </lineage>
</organism>
<feature type="compositionally biased region" description="Acidic residues" evidence="1">
    <location>
        <begin position="286"/>
        <end position="304"/>
    </location>
</feature>
<keyword evidence="3" id="KW-1185">Reference proteome</keyword>
<evidence type="ECO:0000256" key="1">
    <source>
        <dbReference type="SAM" id="MobiDB-lite"/>
    </source>
</evidence>